<comment type="caution">
    <text evidence="4">The sequence shown here is derived from an EMBL/GenBank/DDBJ whole genome shotgun (WGS) entry which is preliminary data.</text>
</comment>
<evidence type="ECO:0000256" key="2">
    <source>
        <dbReference type="SAM" id="MobiDB-lite"/>
    </source>
</evidence>
<dbReference type="Proteomes" id="UP001240643">
    <property type="component" value="Unassembled WGS sequence"/>
</dbReference>
<keyword evidence="3" id="KW-0732">Signal</keyword>
<gene>
    <name evidence="4" type="ORF">J2Z62_000421</name>
</gene>
<sequence>MKKFNLFKNNKLWLASLGIATTSSLVLAACASQNTNNSSNNTVHPENSKPTPAPDSGTIPQTPATPEVPKLPTATVEQKSLATAILNNSDVKAVLQETVNKTKENILNQIKTVTLLDTLNQDTVAQSIQALGKTEDPMAGSATASVVALIKTLEDNVTKADNNSVPTAQKDKFKKTLKKVISDADALLKTLNALPKKDDATKLADLEKKLETAVNEFVSVSAEAELTTKLEALLNAHKNYQTEVKVVTERLVNAEQKAFILDSSTSALEKYIGSEVATFLTGTDGKKHTDTLAHLTNQVRTGVLGTLGADLWTVGNISETVAMNNRPTSIQKDSKSDRLYKIVVYLAEQQFSWNQINSELKNLTYHQSLLLKLPSALNLLALHADVIVPVDVARLNAYLLNNVVLKNYPHSFIQSVVKKKKKKPLAKMGSV</sequence>
<feature type="coiled-coil region" evidence="1">
    <location>
        <begin position="196"/>
        <end position="257"/>
    </location>
</feature>
<keyword evidence="5" id="KW-1185">Reference proteome</keyword>
<accession>A0ABU0LZ54</accession>
<name>A0ABU0LZ54_9BACT</name>
<evidence type="ECO:0000313" key="4">
    <source>
        <dbReference type="EMBL" id="MDQ0513983.1"/>
    </source>
</evidence>
<dbReference type="EMBL" id="JAUSWO010000001">
    <property type="protein sequence ID" value="MDQ0513983.1"/>
    <property type="molecule type" value="Genomic_DNA"/>
</dbReference>
<feature type="signal peptide" evidence="3">
    <location>
        <begin position="1"/>
        <end position="28"/>
    </location>
</feature>
<evidence type="ECO:0000313" key="5">
    <source>
        <dbReference type="Proteomes" id="UP001240643"/>
    </source>
</evidence>
<dbReference type="PROSITE" id="PS51257">
    <property type="entry name" value="PROKAR_LIPOPROTEIN"/>
    <property type="match status" value="1"/>
</dbReference>
<evidence type="ECO:0000256" key="1">
    <source>
        <dbReference type="SAM" id="Coils"/>
    </source>
</evidence>
<organism evidence="4 5">
    <name type="scientific">Mycoplasmoides fastidiosum</name>
    <dbReference type="NCBI Taxonomy" id="92758"/>
    <lineage>
        <taxon>Bacteria</taxon>
        <taxon>Bacillati</taxon>
        <taxon>Mycoplasmatota</taxon>
        <taxon>Mycoplasmoidales</taxon>
        <taxon>Mycoplasmoidaceae</taxon>
        <taxon>Mycoplasmoides</taxon>
    </lineage>
</organism>
<evidence type="ECO:0000256" key="3">
    <source>
        <dbReference type="SAM" id="SignalP"/>
    </source>
</evidence>
<proteinExistence type="predicted"/>
<reference evidence="4" key="1">
    <citation type="submission" date="2023-07" db="EMBL/GenBank/DDBJ databases">
        <title>Genomic Encyclopedia of Type Strains, Phase IV (KMG-IV): sequencing the most valuable type-strain genomes for metagenomic binning, comparative biology and taxonomic classification.</title>
        <authorList>
            <person name="Goeker M."/>
        </authorList>
    </citation>
    <scope>NUCLEOTIDE SEQUENCE [LARGE SCALE GENOMIC DNA]</scope>
    <source>
        <strain evidence="4">DSM 21204</strain>
    </source>
</reference>
<dbReference type="RefSeq" id="WP_256547323.1">
    <property type="nucleotide sequence ID" value="NZ_CP101809.1"/>
</dbReference>
<protein>
    <submittedName>
        <fullName evidence="4">Uncharacterized protein</fullName>
    </submittedName>
</protein>
<feature type="region of interest" description="Disordered" evidence="2">
    <location>
        <begin position="35"/>
        <end position="70"/>
    </location>
</feature>
<keyword evidence="1" id="KW-0175">Coiled coil</keyword>
<feature type="chain" id="PRO_5047493437" evidence="3">
    <location>
        <begin position="29"/>
        <end position="431"/>
    </location>
</feature>